<evidence type="ECO:0000313" key="2">
    <source>
        <dbReference type="Proteomes" id="UP001056120"/>
    </source>
</evidence>
<reference evidence="2" key="1">
    <citation type="journal article" date="2022" name="Mol. Ecol. Resour.">
        <title>The genomes of chicory, endive, great burdock and yacon provide insights into Asteraceae palaeo-polyploidization history and plant inulin production.</title>
        <authorList>
            <person name="Fan W."/>
            <person name="Wang S."/>
            <person name="Wang H."/>
            <person name="Wang A."/>
            <person name="Jiang F."/>
            <person name="Liu H."/>
            <person name="Zhao H."/>
            <person name="Xu D."/>
            <person name="Zhang Y."/>
        </authorList>
    </citation>
    <scope>NUCLEOTIDE SEQUENCE [LARGE SCALE GENOMIC DNA]</scope>
    <source>
        <strain evidence="2">cv. Yunnan</strain>
    </source>
</reference>
<comment type="caution">
    <text evidence="1">The sequence shown here is derived from an EMBL/GenBank/DDBJ whole genome shotgun (WGS) entry which is preliminary data.</text>
</comment>
<organism evidence="1 2">
    <name type="scientific">Smallanthus sonchifolius</name>
    <dbReference type="NCBI Taxonomy" id="185202"/>
    <lineage>
        <taxon>Eukaryota</taxon>
        <taxon>Viridiplantae</taxon>
        <taxon>Streptophyta</taxon>
        <taxon>Embryophyta</taxon>
        <taxon>Tracheophyta</taxon>
        <taxon>Spermatophyta</taxon>
        <taxon>Magnoliopsida</taxon>
        <taxon>eudicotyledons</taxon>
        <taxon>Gunneridae</taxon>
        <taxon>Pentapetalae</taxon>
        <taxon>asterids</taxon>
        <taxon>campanulids</taxon>
        <taxon>Asterales</taxon>
        <taxon>Asteraceae</taxon>
        <taxon>Asteroideae</taxon>
        <taxon>Heliantheae alliance</taxon>
        <taxon>Millerieae</taxon>
        <taxon>Smallanthus</taxon>
    </lineage>
</organism>
<protein>
    <submittedName>
        <fullName evidence="1">Uncharacterized protein</fullName>
    </submittedName>
</protein>
<proteinExistence type="predicted"/>
<dbReference type="EMBL" id="CM042019">
    <property type="protein sequence ID" value="KAI3823526.1"/>
    <property type="molecule type" value="Genomic_DNA"/>
</dbReference>
<name>A0ACB9JU08_9ASTR</name>
<keyword evidence="2" id="KW-1185">Reference proteome</keyword>
<dbReference type="Proteomes" id="UP001056120">
    <property type="component" value="Linkage Group LG02"/>
</dbReference>
<reference evidence="1 2" key="2">
    <citation type="journal article" date="2022" name="Mol. Ecol. Resour.">
        <title>The genomes of chicory, endive, great burdock and yacon provide insights into Asteraceae paleo-polyploidization history and plant inulin production.</title>
        <authorList>
            <person name="Fan W."/>
            <person name="Wang S."/>
            <person name="Wang H."/>
            <person name="Wang A."/>
            <person name="Jiang F."/>
            <person name="Liu H."/>
            <person name="Zhao H."/>
            <person name="Xu D."/>
            <person name="Zhang Y."/>
        </authorList>
    </citation>
    <scope>NUCLEOTIDE SEQUENCE [LARGE SCALE GENOMIC DNA]</scope>
    <source>
        <strain evidence="2">cv. Yunnan</strain>
        <tissue evidence="1">Leaves</tissue>
    </source>
</reference>
<gene>
    <name evidence="1" type="ORF">L1987_04965</name>
</gene>
<accession>A0ACB9JU08</accession>
<evidence type="ECO:0000313" key="1">
    <source>
        <dbReference type="EMBL" id="KAI3823526.1"/>
    </source>
</evidence>
<sequence length="283" mass="31650">MLASSNEVREDDVNFADFRHNRRVPFVISQSSPFTTTTNPGSFPPLLPDKRSSWKRISFRKLSSQPIKLSVLKLDGSSFDIFVKKKATVGKVKQAIEAAFRQGDCKISWSHVWGQFCLCFEQMKLLRDRDSIARFGIKNGDQLQFVRHTPLYTLAGETSERLPYGLDESEGRSSSISDLCGTMKNKQTLVRNEVDEGYQGFDSNKSSFVGTMRGLFSHRTQEGPTKGNDHVVNSTTRFGRALPCDDANSNKKRDISCRSSTCSSDSVSDYVGGFGYPTGYCLK</sequence>